<dbReference type="Gene3D" id="3.40.50.1000">
    <property type="entry name" value="HAD superfamily/HAD-like"/>
    <property type="match status" value="1"/>
</dbReference>
<reference evidence="1 2" key="2">
    <citation type="submission" date="2014-09" db="EMBL/GenBank/DDBJ databases">
        <authorList>
            <consortium name="NBRP consortium"/>
            <person name="Sawabe T."/>
            <person name="Meirelles P."/>
            <person name="Nakanishi M."/>
            <person name="Sayaka M."/>
            <person name="Hattori M."/>
            <person name="Ohkuma M."/>
        </authorList>
    </citation>
    <scope>NUCLEOTIDE SEQUENCE [LARGE SCALE GENOMIC DNA]</scope>
    <source>
        <strain evidence="1 2">JCM 19240</strain>
    </source>
</reference>
<dbReference type="NCBIfam" id="TIGR01509">
    <property type="entry name" value="HAD-SF-IA-v3"/>
    <property type="match status" value="1"/>
</dbReference>
<comment type="caution">
    <text evidence="1">The sequence shown here is derived from an EMBL/GenBank/DDBJ whole genome shotgun (WGS) entry which is preliminary data.</text>
</comment>
<reference evidence="1 2" key="1">
    <citation type="submission" date="2014-09" db="EMBL/GenBank/DDBJ databases">
        <title>Vibrio maritimus JCM 19240. (C210) whole genome shotgun sequence.</title>
        <authorList>
            <person name="Sawabe T."/>
            <person name="Meirelles P."/>
            <person name="Nakanishi M."/>
            <person name="Sayaka M."/>
            <person name="Hattori M."/>
            <person name="Ohkuma M."/>
        </authorList>
    </citation>
    <scope>NUCLEOTIDE SEQUENCE [LARGE SCALE GENOMIC DNA]</scope>
    <source>
        <strain evidence="1 2">JCM 19240</strain>
    </source>
</reference>
<evidence type="ECO:0000313" key="1">
    <source>
        <dbReference type="EMBL" id="GAL35363.1"/>
    </source>
</evidence>
<dbReference type="Gene3D" id="1.10.150.240">
    <property type="entry name" value="Putative phosphatase, domain 2"/>
    <property type="match status" value="1"/>
</dbReference>
<dbReference type="CDD" id="cd07527">
    <property type="entry name" value="HAD_ScGPP-like"/>
    <property type="match status" value="1"/>
</dbReference>
<dbReference type="SUPFAM" id="SSF56784">
    <property type="entry name" value="HAD-like"/>
    <property type="match status" value="1"/>
</dbReference>
<dbReference type="OrthoDB" id="9800058at2"/>
<evidence type="ECO:0000313" key="2">
    <source>
        <dbReference type="Proteomes" id="UP000029224"/>
    </source>
</evidence>
<dbReference type="InterPro" id="IPR023198">
    <property type="entry name" value="PGP-like_dom2"/>
</dbReference>
<dbReference type="InterPro" id="IPR006439">
    <property type="entry name" value="HAD-SF_hydro_IA"/>
</dbReference>
<dbReference type="Proteomes" id="UP000029224">
    <property type="component" value="Unassembled WGS sequence"/>
</dbReference>
<accession>A0A090T801</accession>
<name>A0A090T801_9VIBR</name>
<gene>
    <name evidence="1" type="ORF">JCM19240_3733</name>
</gene>
<dbReference type="InterPro" id="IPR023214">
    <property type="entry name" value="HAD_sf"/>
</dbReference>
<dbReference type="GO" id="GO:0050308">
    <property type="term" value="F:sugar-phosphatase activity"/>
    <property type="evidence" value="ECO:0007669"/>
    <property type="project" value="TreeGrafter"/>
</dbReference>
<dbReference type="GO" id="GO:0043136">
    <property type="term" value="F:sn-glycerol 3-phosphatase activity"/>
    <property type="evidence" value="ECO:0007669"/>
    <property type="project" value="TreeGrafter"/>
</dbReference>
<sequence length="220" mass="23573">MTTLCFKGLLFDLDGTLIDSIPCVTRTWSTWAESKGLDPDYVMSRIHGRPAIESIAELLDAPVSSPEVQAEFDYLEQYEATHTDGTVALPGAIELLKGLNELGIPWAIVTSGTLPVATARIKTTQLPQPKVLITPEVLKQGKPHPEPYLRGAEALGLDAKDCICFEDASAGLESGIAAGCMTIAVLSHASKEQLPKADGYVTAPKDVVIRRVEGGFEVDV</sequence>
<dbReference type="PANTHER" id="PTHR43481:SF4">
    <property type="entry name" value="GLYCEROL-1-PHOSPHATE PHOSPHOHYDROLASE 1-RELATED"/>
    <property type="match status" value="1"/>
</dbReference>
<dbReference type="InterPro" id="IPR036412">
    <property type="entry name" value="HAD-like_sf"/>
</dbReference>
<dbReference type="PANTHER" id="PTHR43481">
    <property type="entry name" value="FRUCTOSE-1-PHOSPHATE PHOSPHATASE"/>
    <property type="match status" value="1"/>
</dbReference>
<keyword evidence="2" id="KW-1185">Reference proteome</keyword>
<dbReference type="EMBL" id="BBMT01000006">
    <property type="protein sequence ID" value="GAL35363.1"/>
    <property type="molecule type" value="Genomic_DNA"/>
</dbReference>
<dbReference type="SFLD" id="SFLDG01129">
    <property type="entry name" value="C1.5:_HAD__Beta-PGM__Phosphata"/>
    <property type="match status" value="1"/>
</dbReference>
<dbReference type="AlphaFoldDB" id="A0A090T801"/>
<proteinExistence type="predicted"/>
<protein>
    <submittedName>
        <fullName evidence="1">Putative phosphatase YfbT</fullName>
    </submittedName>
</protein>
<dbReference type="Pfam" id="PF00702">
    <property type="entry name" value="Hydrolase"/>
    <property type="match status" value="1"/>
</dbReference>
<dbReference type="InterPro" id="IPR051806">
    <property type="entry name" value="HAD-like_SPP"/>
</dbReference>
<dbReference type="SFLD" id="SFLDS00003">
    <property type="entry name" value="Haloacid_Dehalogenase"/>
    <property type="match status" value="1"/>
</dbReference>
<organism evidence="1 2">
    <name type="scientific">Vibrio maritimus</name>
    <dbReference type="NCBI Taxonomy" id="990268"/>
    <lineage>
        <taxon>Bacteria</taxon>
        <taxon>Pseudomonadati</taxon>
        <taxon>Pseudomonadota</taxon>
        <taxon>Gammaproteobacteria</taxon>
        <taxon>Vibrionales</taxon>
        <taxon>Vibrionaceae</taxon>
        <taxon>Vibrio</taxon>
    </lineage>
</organism>